<sequence>MMADVTVRVRLVFQMDEFVLPPFESSCVLKDKDIVWLDSIHTPLESSRIMGVMRKETTRCGQTSCFTLSFRYKNLYEALVIFNTGHLVSIKPERQKQQDAQSFCNKYPEFSA</sequence>
<keyword evidence="2" id="KW-1185">Reference proteome</keyword>
<comment type="caution">
    <text evidence="1">The sequence shown here is derived from an EMBL/GenBank/DDBJ whole genome shotgun (WGS) entry which is preliminary data.</text>
</comment>
<reference evidence="1 2" key="1">
    <citation type="submission" date="2022-03" db="EMBL/GenBank/DDBJ databases">
        <authorList>
            <person name="Macdonald S."/>
            <person name="Ahmed S."/>
            <person name="Newling K."/>
        </authorList>
    </citation>
    <scope>NUCLEOTIDE SEQUENCE [LARGE SCALE GENOMIC DNA]</scope>
</reference>
<dbReference type="Proteomes" id="UP001642260">
    <property type="component" value="Unassembled WGS sequence"/>
</dbReference>
<dbReference type="EMBL" id="CAKOAT010996002">
    <property type="protein sequence ID" value="CAH8392457.1"/>
    <property type="molecule type" value="Genomic_DNA"/>
</dbReference>
<accession>A0ABC8M7Z6</accession>
<name>A0ABC8M7Z6_ERUVS</name>
<organism evidence="1 2">
    <name type="scientific">Eruca vesicaria subsp. sativa</name>
    <name type="common">Garden rocket</name>
    <name type="synonym">Eruca sativa</name>
    <dbReference type="NCBI Taxonomy" id="29727"/>
    <lineage>
        <taxon>Eukaryota</taxon>
        <taxon>Viridiplantae</taxon>
        <taxon>Streptophyta</taxon>
        <taxon>Embryophyta</taxon>
        <taxon>Tracheophyta</taxon>
        <taxon>Spermatophyta</taxon>
        <taxon>Magnoliopsida</taxon>
        <taxon>eudicotyledons</taxon>
        <taxon>Gunneridae</taxon>
        <taxon>Pentapetalae</taxon>
        <taxon>rosids</taxon>
        <taxon>malvids</taxon>
        <taxon>Brassicales</taxon>
        <taxon>Brassicaceae</taxon>
        <taxon>Brassiceae</taxon>
        <taxon>Eruca</taxon>
    </lineage>
</organism>
<protein>
    <submittedName>
        <fullName evidence="1">Uncharacterized protein</fullName>
    </submittedName>
</protein>
<gene>
    <name evidence="1" type="ORF">ERUC_LOCUS44940</name>
</gene>
<proteinExistence type="predicted"/>
<evidence type="ECO:0000313" key="1">
    <source>
        <dbReference type="EMBL" id="CAH8392457.1"/>
    </source>
</evidence>
<evidence type="ECO:0000313" key="2">
    <source>
        <dbReference type="Proteomes" id="UP001642260"/>
    </source>
</evidence>
<dbReference type="AlphaFoldDB" id="A0ABC8M7Z6"/>